<feature type="non-terminal residue" evidence="2">
    <location>
        <position position="1"/>
    </location>
</feature>
<keyword evidence="3" id="KW-1185">Reference proteome</keyword>
<evidence type="ECO:0000313" key="2">
    <source>
        <dbReference type="EMBL" id="KDO50930.1"/>
    </source>
</evidence>
<dbReference type="AlphaFoldDB" id="A0A067EAJ3"/>
<evidence type="ECO:0000256" key="1">
    <source>
        <dbReference type="SAM" id="MobiDB-lite"/>
    </source>
</evidence>
<feature type="compositionally biased region" description="Low complexity" evidence="1">
    <location>
        <begin position="38"/>
        <end position="48"/>
    </location>
</feature>
<dbReference type="Proteomes" id="UP000027120">
    <property type="component" value="Unassembled WGS sequence"/>
</dbReference>
<proteinExistence type="predicted"/>
<organism evidence="2 3">
    <name type="scientific">Citrus sinensis</name>
    <name type="common">Sweet orange</name>
    <name type="synonym">Citrus aurantium var. sinensis</name>
    <dbReference type="NCBI Taxonomy" id="2711"/>
    <lineage>
        <taxon>Eukaryota</taxon>
        <taxon>Viridiplantae</taxon>
        <taxon>Streptophyta</taxon>
        <taxon>Embryophyta</taxon>
        <taxon>Tracheophyta</taxon>
        <taxon>Spermatophyta</taxon>
        <taxon>Magnoliopsida</taxon>
        <taxon>eudicotyledons</taxon>
        <taxon>Gunneridae</taxon>
        <taxon>Pentapetalae</taxon>
        <taxon>rosids</taxon>
        <taxon>malvids</taxon>
        <taxon>Sapindales</taxon>
        <taxon>Rutaceae</taxon>
        <taxon>Aurantioideae</taxon>
        <taxon>Citrus</taxon>
    </lineage>
</organism>
<evidence type="ECO:0000313" key="3">
    <source>
        <dbReference type="Proteomes" id="UP000027120"/>
    </source>
</evidence>
<name>A0A067EAJ3_CITSI</name>
<accession>A0A067EAJ3</accession>
<protein>
    <submittedName>
        <fullName evidence="2">Uncharacterized protein</fullName>
    </submittedName>
</protein>
<sequence length="48" mass="4940">DIHTPLTFVLSTTVIQDGNFAQPSASPLVPDARPDPGNSNSSSSNSIS</sequence>
<feature type="region of interest" description="Disordered" evidence="1">
    <location>
        <begin position="19"/>
        <end position="48"/>
    </location>
</feature>
<reference evidence="2 3" key="1">
    <citation type="submission" date="2014-04" db="EMBL/GenBank/DDBJ databases">
        <authorList>
            <consortium name="International Citrus Genome Consortium"/>
            <person name="Gmitter F."/>
            <person name="Chen C."/>
            <person name="Farmerie W."/>
            <person name="Harkins T."/>
            <person name="Desany B."/>
            <person name="Mohiuddin M."/>
            <person name="Kodira C."/>
            <person name="Borodovsky M."/>
            <person name="Lomsadze A."/>
            <person name="Burns P."/>
            <person name="Jenkins J."/>
            <person name="Prochnik S."/>
            <person name="Shu S."/>
            <person name="Chapman J."/>
            <person name="Pitluck S."/>
            <person name="Schmutz J."/>
            <person name="Rokhsar D."/>
        </authorList>
    </citation>
    <scope>NUCLEOTIDE SEQUENCE</scope>
</reference>
<dbReference type="EMBL" id="KK785066">
    <property type="protein sequence ID" value="KDO50930.1"/>
    <property type="molecule type" value="Genomic_DNA"/>
</dbReference>
<gene>
    <name evidence="2" type="ORF">CISIN_1g0328282mg</name>
</gene>